<sequence length="312" mass="32434">MPSPSRRPSAFHLALVALAVGGACIALSPILVRLSEVGPTVTAFWRAALAVPILALLVAAADRAPMPIRPVDRWRLLAAGVFFAGDLAFWHWSIRFTSVANATLFANFNPIFVAFGAWLLFGERVSARFLGGMALAFAGALCLLGQSMRIGGDHALGDGLGVATAMCWSGYFLVVRSLRARLGTGGIMLWTSLATAVVLLPVAWISGEGFWPATLAGWAVLVGLGLLSHALGQGLIAFALAHLPAGFSALALLSEPVLAALFAWAWLGEGLGWLQWLGGLAVLAGIAVAARGLGRPRRAMASGAIAERPAGP</sequence>
<dbReference type="InterPro" id="IPR000620">
    <property type="entry name" value="EamA_dom"/>
</dbReference>
<feature type="transmembrane region" description="Helical" evidence="1">
    <location>
        <begin position="104"/>
        <end position="122"/>
    </location>
</feature>
<dbReference type="PANTHER" id="PTHR22911:SF76">
    <property type="entry name" value="EAMA DOMAIN-CONTAINING PROTEIN"/>
    <property type="match status" value="1"/>
</dbReference>
<keyword evidence="1" id="KW-1133">Transmembrane helix</keyword>
<dbReference type="SUPFAM" id="SSF103481">
    <property type="entry name" value="Multidrug resistance efflux transporter EmrE"/>
    <property type="match status" value="2"/>
</dbReference>
<dbReference type="AlphaFoldDB" id="A0A3N1KWA3"/>
<proteinExistence type="predicted"/>
<dbReference type="GO" id="GO:0016020">
    <property type="term" value="C:membrane"/>
    <property type="evidence" value="ECO:0007669"/>
    <property type="project" value="InterPro"/>
</dbReference>
<feature type="transmembrane region" description="Helical" evidence="1">
    <location>
        <begin position="154"/>
        <end position="175"/>
    </location>
</feature>
<dbReference type="PANTHER" id="PTHR22911">
    <property type="entry name" value="ACYL-MALONYL CONDENSING ENZYME-RELATED"/>
    <property type="match status" value="1"/>
</dbReference>
<feature type="transmembrane region" description="Helical" evidence="1">
    <location>
        <begin position="74"/>
        <end position="92"/>
    </location>
</feature>
<feature type="transmembrane region" description="Helical" evidence="1">
    <location>
        <begin position="218"/>
        <end position="240"/>
    </location>
</feature>
<feature type="domain" description="EamA" evidence="2">
    <location>
        <begin position="15"/>
        <end position="144"/>
    </location>
</feature>
<feature type="transmembrane region" description="Helical" evidence="1">
    <location>
        <begin position="247"/>
        <end position="267"/>
    </location>
</feature>
<dbReference type="EMBL" id="RJKX01000017">
    <property type="protein sequence ID" value="ROP83099.1"/>
    <property type="molecule type" value="Genomic_DNA"/>
</dbReference>
<feature type="transmembrane region" description="Helical" evidence="1">
    <location>
        <begin position="129"/>
        <end position="148"/>
    </location>
</feature>
<feature type="transmembrane region" description="Helical" evidence="1">
    <location>
        <begin position="42"/>
        <end position="62"/>
    </location>
</feature>
<feature type="domain" description="EamA" evidence="2">
    <location>
        <begin position="156"/>
        <end position="289"/>
    </location>
</feature>
<keyword evidence="1" id="KW-0812">Transmembrane</keyword>
<dbReference type="RefSeq" id="WP_123694061.1">
    <property type="nucleotide sequence ID" value="NZ_AP019700.1"/>
</dbReference>
<dbReference type="Pfam" id="PF00892">
    <property type="entry name" value="EamA"/>
    <property type="match status" value="2"/>
</dbReference>
<feature type="transmembrane region" description="Helical" evidence="1">
    <location>
        <begin position="273"/>
        <end position="293"/>
    </location>
</feature>
<keyword evidence="1" id="KW-0472">Membrane</keyword>
<reference evidence="3 4" key="1">
    <citation type="submission" date="2018-11" db="EMBL/GenBank/DDBJ databases">
        <title>Genomic Encyclopedia of Type Strains, Phase IV (KMG-IV): sequencing the most valuable type-strain genomes for metagenomic binning, comparative biology and taxonomic classification.</title>
        <authorList>
            <person name="Goeker M."/>
        </authorList>
    </citation>
    <scope>NUCLEOTIDE SEQUENCE [LARGE SCALE GENOMIC DNA]</scope>
    <source>
        <strain evidence="3 4">DSM 5900</strain>
    </source>
</reference>
<evidence type="ECO:0000256" key="1">
    <source>
        <dbReference type="SAM" id="Phobius"/>
    </source>
</evidence>
<dbReference type="InterPro" id="IPR037185">
    <property type="entry name" value="EmrE-like"/>
</dbReference>
<evidence type="ECO:0000313" key="4">
    <source>
        <dbReference type="Proteomes" id="UP000278222"/>
    </source>
</evidence>
<evidence type="ECO:0000313" key="3">
    <source>
        <dbReference type="EMBL" id="ROP83099.1"/>
    </source>
</evidence>
<protein>
    <submittedName>
        <fullName evidence="3">Threonine/homoserine efflux transporter RhtA</fullName>
    </submittedName>
</protein>
<dbReference type="Proteomes" id="UP000278222">
    <property type="component" value="Unassembled WGS sequence"/>
</dbReference>
<organism evidence="3 4">
    <name type="scientific">Stella humosa</name>
    <dbReference type="NCBI Taxonomy" id="94"/>
    <lineage>
        <taxon>Bacteria</taxon>
        <taxon>Pseudomonadati</taxon>
        <taxon>Pseudomonadota</taxon>
        <taxon>Alphaproteobacteria</taxon>
        <taxon>Rhodospirillales</taxon>
        <taxon>Stellaceae</taxon>
        <taxon>Stella</taxon>
    </lineage>
</organism>
<accession>A0A3N1KWA3</accession>
<comment type="caution">
    <text evidence="3">The sequence shown here is derived from an EMBL/GenBank/DDBJ whole genome shotgun (WGS) entry which is preliminary data.</text>
</comment>
<gene>
    <name evidence="3" type="ORF">EDC65_4629</name>
</gene>
<keyword evidence="4" id="KW-1185">Reference proteome</keyword>
<feature type="transmembrane region" description="Helical" evidence="1">
    <location>
        <begin position="187"/>
        <end position="206"/>
    </location>
</feature>
<dbReference type="PROSITE" id="PS51257">
    <property type="entry name" value="PROKAR_LIPOPROTEIN"/>
    <property type="match status" value="1"/>
</dbReference>
<dbReference type="OrthoDB" id="8770617at2"/>
<name>A0A3N1KWA3_9PROT</name>
<evidence type="ECO:0000259" key="2">
    <source>
        <dbReference type="Pfam" id="PF00892"/>
    </source>
</evidence>